<evidence type="ECO:0000256" key="5">
    <source>
        <dbReference type="ARBA" id="ARBA00022777"/>
    </source>
</evidence>
<keyword evidence="10" id="KW-1185">Reference proteome</keyword>
<comment type="catalytic activity">
    <reaction evidence="7">
        <text>N(6)-D-ribulosyl-L-lysyl-[protein] + ATP = N(6)-(3-O-phospho-D-ribulosyl)-L-lysyl-[protein] + ADP + H(+)</text>
        <dbReference type="Rhea" id="RHEA:48432"/>
        <dbReference type="Rhea" id="RHEA-COMP:12103"/>
        <dbReference type="Rhea" id="RHEA-COMP:12104"/>
        <dbReference type="ChEBI" id="CHEBI:15378"/>
        <dbReference type="ChEBI" id="CHEBI:30616"/>
        <dbReference type="ChEBI" id="CHEBI:90418"/>
        <dbReference type="ChEBI" id="CHEBI:90420"/>
        <dbReference type="ChEBI" id="CHEBI:456216"/>
        <dbReference type="EC" id="2.7.1.172"/>
    </reaction>
    <physiologicalReaction direction="left-to-right" evidence="7">
        <dbReference type="Rhea" id="RHEA:48433"/>
    </physiologicalReaction>
</comment>
<dbReference type="OrthoDB" id="5772781at2759"/>
<dbReference type="PANTHER" id="PTHR12149:SF8">
    <property type="entry name" value="PROTEIN-RIBULOSAMINE 3-KINASE"/>
    <property type="match status" value="1"/>
</dbReference>
<evidence type="ECO:0000256" key="6">
    <source>
        <dbReference type="ARBA" id="ARBA00022840"/>
    </source>
</evidence>
<dbReference type="Gene3D" id="3.90.1200.10">
    <property type="match status" value="1"/>
</dbReference>
<dbReference type="RefSeq" id="XP_022672576.1">
    <property type="nucleotide sequence ID" value="XM_022816841.1"/>
</dbReference>
<evidence type="ECO:0000256" key="7">
    <source>
        <dbReference type="ARBA" id="ARBA00048655"/>
    </source>
</evidence>
<keyword evidence="5 8" id="KW-0418">Kinase</keyword>
<name>A0A7M7KY76_VARDE</name>
<evidence type="ECO:0000256" key="1">
    <source>
        <dbReference type="ARBA" id="ARBA00009460"/>
    </source>
</evidence>
<dbReference type="InterPro" id="IPR016477">
    <property type="entry name" value="Fructo-/Ketosamine-3-kinase"/>
</dbReference>
<dbReference type="FunFam" id="3.30.200.20:FF:000264">
    <property type="entry name" value="Protein-ribulosamine 3-kinase, chloroplastic"/>
    <property type="match status" value="1"/>
</dbReference>
<accession>A0A7M7KY76</accession>
<dbReference type="GO" id="GO:0005524">
    <property type="term" value="F:ATP binding"/>
    <property type="evidence" value="ECO:0007669"/>
    <property type="project" value="UniProtKB-KW"/>
</dbReference>
<keyword evidence="6" id="KW-0067">ATP-binding</keyword>
<evidence type="ECO:0000256" key="3">
    <source>
        <dbReference type="ARBA" id="ARBA00022679"/>
    </source>
</evidence>
<dbReference type="Pfam" id="PF03881">
    <property type="entry name" value="Fructosamin_kin"/>
    <property type="match status" value="1"/>
</dbReference>
<dbReference type="GO" id="GO:0016301">
    <property type="term" value="F:kinase activity"/>
    <property type="evidence" value="ECO:0007669"/>
    <property type="project" value="UniProtKB-UniRule"/>
</dbReference>
<dbReference type="GO" id="GO:0005737">
    <property type="term" value="C:cytoplasm"/>
    <property type="evidence" value="ECO:0007669"/>
    <property type="project" value="UniProtKB-ARBA"/>
</dbReference>
<keyword evidence="4" id="KW-0547">Nucleotide-binding</keyword>
<comment type="similarity">
    <text evidence="1 8">Belongs to the fructosamine kinase family.</text>
</comment>
<proteinExistence type="inferred from homology"/>
<dbReference type="SUPFAM" id="SSF56112">
    <property type="entry name" value="Protein kinase-like (PK-like)"/>
    <property type="match status" value="1"/>
</dbReference>
<evidence type="ECO:0000313" key="10">
    <source>
        <dbReference type="Proteomes" id="UP000594260"/>
    </source>
</evidence>
<evidence type="ECO:0000313" key="9">
    <source>
        <dbReference type="EnsemblMetazoa" id="XP_022672576"/>
    </source>
</evidence>
<reference evidence="9" key="1">
    <citation type="submission" date="2021-01" db="UniProtKB">
        <authorList>
            <consortium name="EnsemblMetazoa"/>
        </authorList>
    </citation>
    <scope>IDENTIFICATION</scope>
</reference>
<protein>
    <recommendedName>
        <fullName evidence="2">protein-ribulosamine 3-kinase</fullName>
        <ecNumber evidence="2">2.7.1.172</ecNumber>
    </recommendedName>
</protein>
<dbReference type="GO" id="GO:0102193">
    <property type="term" value="F:protein-ribulosamine 3-kinase activity"/>
    <property type="evidence" value="ECO:0007669"/>
    <property type="project" value="UniProtKB-EC"/>
</dbReference>
<keyword evidence="3 8" id="KW-0808">Transferase</keyword>
<dbReference type="PIRSF" id="PIRSF006221">
    <property type="entry name" value="Ketosamine-3-kinase"/>
    <property type="match status" value="1"/>
</dbReference>
<dbReference type="InParanoid" id="A0A7M7KY76"/>
<dbReference type="Gene3D" id="3.30.200.20">
    <property type="entry name" value="Phosphorylase Kinase, domain 1"/>
    <property type="match status" value="1"/>
</dbReference>
<dbReference type="PANTHER" id="PTHR12149">
    <property type="entry name" value="FRUCTOSAMINE 3 KINASE-RELATED PROTEIN"/>
    <property type="match status" value="1"/>
</dbReference>
<sequence length="300" mass="34062">MEARIKAVLGTKVLKPTGQYGGGCICQGEVYQTDNGKVFVKTNYSPNARAMFEGEMASLEAIRSTHTVRTPLPLHVISLEETGKQGAALVMEALEMTGGKQCHAKELGIKLARMHDHNRILIESGDARAQRRFGFAITTFCGAIPLDNSWKDDWISFYTQNRIELQVKMVETKYGDRQVRELWTQLEKKVPKFFQGIQIVPALLHGDLWFGNKAELANESVIFDPGSFFGHAEFEFGIMQMFGGFSREFYEGYYSVRPKENGFERRCNLYELFHQLNHWNHFGSGYKGSTIGLLKRLLAE</sequence>
<organism evidence="9 10">
    <name type="scientific">Varroa destructor</name>
    <name type="common">Honeybee mite</name>
    <dbReference type="NCBI Taxonomy" id="109461"/>
    <lineage>
        <taxon>Eukaryota</taxon>
        <taxon>Metazoa</taxon>
        <taxon>Ecdysozoa</taxon>
        <taxon>Arthropoda</taxon>
        <taxon>Chelicerata</taxon>
        <taxon>Arachnida</taxon>
        <taxon>Acari</taxon>
        <taxon>Parasitiformes</taxon>
        <taxon>Mesostigmata</taxon>
        <taxon>Gamasina</taxon>
        <taxon>Dermanyssoidea</taxon>
        <taxon>Varroidae</taxon>
        <taxon>Varroa</taxon>
    </lineage>
</organism>
<dbReference type="AlphaFoldDB" id="A0A7M7KY76"/>
<evidence type="ECO:0000256" key="4">
    <source>
        <dbReference type="ARBA" id="ARBA00022741"/>
    </source>
</evidence>
<dbReference type="EC" id="2.7.1.172" evidence="2"/>
<evidence type="ECO:0000256" key="2">
    <source>
        <dbReference type="ARBA" id="ARBA00011961"/>
    </source>
</evidence>
<dbReference type="EnsemblMetazoa" id="XM_022816841">
    <property type="protein sequence ID" value="XP_022672576"/>
    <property type="gene ID" value="LOC111255171"/>
</dbReference>
<dbReference type="KEGG" id="vde:111255171"/>
<dbReference type="Proteomes" id="UP000594260">
    <property type="component" value="Unplaced"/>
</dbReference>
<evidence type="ECO:0000256" key="8">
    <source>
        <dbReference type="PIRNR" id="PIRNR006221"/>
    </source>
</evidence>
<dbReference type="GeneID" id="111255171"/>
<dbReference type="OMA" id="RECDIAM"/>
<dbReference type="InterPro" id="IPR011009">
    <property type="entry name" value="Kinase-like_dom_sf"/>
</dbReference>